<dbReference type="AlphaFoldDB" id="A0A2P2MC66"/>
<reference evidence="1" key="1">
    <citation type="submission" date="2018-02" db="EMBL/GenBank/DDBJ databases">
        <title>Rhizophora mucronata_Transcriptome.</title>
        <authorList>
            <person name="Meera S.P."/>
            <person name="Sreeshan A."/>
            <person name="Augustine A."/>
        </authorList>
    </citation>
    <scope>NUCLEOTIDE SEQUENCE</scope>
    <source>
        <tissue evidence="1">Leaf</tissue>
    </source>
</reference>
<evidence type="ECO:0000313" key="1">
    <source>
        <dbReference type="EMBL" id="MBX27807.1"/>
    </source>
</evidence>
<name>A0A2P2MC66_RHIMU</name>
<accession>A0A2P2MC66</accession>
<dbReference type="EMBL" id="GGEC01047323">
    <property type="protein sequence ID" value="MBX27807.1"/>
    <property type="molecule type" value="Transcribed_RNA"/>
</dbReference>
<proteinExistence type="predicted"/>
<protein>
    <submittedName>
        <fullName evidence="1">Uncharacterized protein</fullName>
    </submittedName>
</protein>
<organism evidence="1">
    <name type="scientific">Rhizophora mucronata</name>
    <name type="common">Asiatic mangrove</name>
    <dbReference type="NCBI Taxonomy" id="61149"/>
    <lineage>
        <taxon>Eukaryota</taxon>
        <taxon>Viridiplantae</taxon>
        <taxon>Streptophyta</taxon>
        <taxon>Embryophyta</taxon>
        <taxon>Tracheophyta</taxon>
        <taxon>Spermatophyta</taxon>
        <taxon>Magnoliopsida</taxon>
        <taxon>eudicotyledons</taxon>
        <taxon>Gunneridae</taxon>
        <taxon>Pentapetalae</taxon>
        <taxon>rosids</taxon>
        <taxon>fabids</taxon>
        <taxon>Malpighiales</taxon>
        <taxon>Rhizophoraceae</taxon>
        <taxon>Rhizophora</taxon>
    </lineage>
</organism>
<sequence length="36" mass="4056">MLFKKVFLLFHDHLGLAAMPGILFIELSINKTQVLG</sequence>